<dbReference type="EMBL" id="JAIWYP010000015">
    <property type="protein sequence ID" value="KAH3704446.1"/>
    <property type="molecule type" value="Genomic_DNA"/>
</dbReference>
<dbReference type="SUPFAM" id="SSF48726">
    <property type="entry name" value="Immunoglobulin"/>
    <property type="match status" value="1"/>
</dbReference>
<feature type="domain" description="Ig-like" evidence="1">
    <location>
        <begin position="35"/>
        <end position="115"/>
    </location>
</feature>
<keyword evidence="3" id="KW-1185">Reference proteome</keyword>
<dbReference type="InterPro" id="IPR013783">
    <property type="entry name" value="Ig-like_fold"/>
</dbReference>
<reference evidence="2" key="1">
    <citation type="journal article" date="2019" name="bioRxiv">
        <title>The Genome of the Zebra Mussel, Dreissena polymorpha: A Resource for Invasive Species Research.</title>
        <authorList>
            <person name="McCartney M.A."/>
            <person name="Auch B."/>
            <person name="Kono T."/>
            <person name="Mallez S."/>
            <person name="Zhang Y."/>
            <person name="Obille A."/>
            <person name="Becker A."/>
            <person name="Abrahante J.E."/>
            <person name="Garbe J."/>
            <person name="Badalamenti J.P."/>
            <person name="Herman A."/>
            <person name="Mangelson H."/>
            <person name="Liachko I."/>
            <person name="Sullivan S."/>
            <person name="Sone E.D."/>
            <person name="Koren S."/>
            <person name="Silverstein K.A.T."/>
            <person name="Beckman K.B."/>
            <person name="Gohl D.M."/>
        </authorList>
    </citation>
    <scope>NUCLEOTIDE SEQUENCE</scope>
    <source>
        <strain evidence="2">Duluth1</strain>
        <tissue evidence="2">Whole animal</tissue>
    </source>
</reference>
<dbReference type="Gene3D" id="2.60.40.10">
    <property type="entry name" value="Immunoglobulins"/>
    <property type="match status" value="1"/>
</dbReference>
<accession>A0A9D4BR98</accession>
<dbReference type="AlphaFoldDB" id="A0A9D4BR98"/>
<dbReference type="Proteomes" id="UP000828390">
    <property type="component" value="Unassembled WGS sequence"/>
</dbReference>
<dbReference type="InterPro" id="IPR007110">
    <property type="entry name" value="Ig-like_dom"/>
</dbReference>
<evidence type="ECO:0000313" key="3">
    <source>
        <dbReference type="Proteomes" id="UP000828390"/>
    </source>
</evidence>
<comment type="caution">
    <text evidence="2">The sequence shown here is derived from an EMBL/GenBank/DDBJ whole genome shotgun (WGS) entry which is preliminary data.</text>
</comment>
<dbReference type="InterPro" id="IPR036179">
    <property type="entry name" value="Ig-like_dom_sf"/>
</dbReference>
<sequence>MNFNVLSLTNVLTENTINILIFLSLQPSCDCTDTPSVQFNTPNHTFVPKGSSNEITCLVDSRAPPNITWFYMQDGGQITKTCNAVTQCSVLVSGLQKGETRTYVCTVETVGRKLSISLLAEGTGQI</sequence>
<gene>
    <name evidence="2" type="ORF">DPMN_079502</name>
</gene>
<organism evidence="2 3">
    <name type="scientific">Dreissena polymorpha</name>
    <name type="common">Zebra mussel</name>
    <name type="synonym">Mytilus polymorpha</name>
    <dbReference type="NCBI Taxonomy" id="45954"/>
    <lineage>
        <taxon>Eukaryota</taxon>
        <taxon>Metazoa</taxon>
        <taxon>Spiralia</taxon>
        <taxon>Lophotrochozoa</taxon>
        <taxon>Mollusca</taxon>
        <taxon>Bivalvia</taxon>
        <taxon>Autobranchia</taxon>
        <taxon>Heteroconchia</taxon>
        <taxon>Euheterodonta</taxon>
        <taxon>Imparidentia</taxon>
        <taxon>Neoheterodontei</taxon>
        <taxon>Myida</taxon>
        <taxon>Dreissenoidea</taxon>
        <taxon>Dreissenidae</taxon>
        <taxon>Dreissena</taxon>
    </lineage>
</organism>
<evidence type="ECO:0000259" key="1">
    <source>
        <dbReference type="PROSITE" id="PS50835"/>
    </source>
</evidence>
<name>A0A9D4BR98_DREPO</name>
<dbReference type="PROSITE" id="PS50835">
    <property type="entry name" value="IG_LIKE"/>
    <property type="match status" value="1"/>
</dbReference>
<reference evidence="2" key="2">
    <citation type="submission" date="2020-11" db="EMBL/GenBank/DDBJ databases">
        <authorList>
            <person name="McCartney M.A."/>
            <person name="Auch B."/>
            <person name="Kono T."/>
            <person name="Mallez S."/>
            <person name="Becker A."/>
            <person name="Gohl D.M."/>
            <person name="Silverstein K.A.T."/>
            <person name="Koren S."/>
            <person name="Bechman K.B."/>
            <person name="Herman A."/>
            <person name="Abrahante J.E."/>
            <person name="Garbe J."/>
        </authorList>
    </citation>
    <scope>NUCLEOTIDE SEQUENCE</scope>
    <source>
        <strain evidence="2">Duluth1</strain>
        <tissue evidence="2">Whole animal</tissue>
    </source>
</reference>
<protein>
    <recommendedName>
        <fullName evidence="1">Ig-like domain-containing protein</fullName>
    </recommendedName>
</protein>
<evidence type="ECO:0000313" key="2">
    <source>
        <dbReference type="EMBL" id="KAH3704446.1"/>
    </source>
</evidence>
<proteinExistence type="predicted"/>